<dbReference type="InterPro" id="IPR052912">
    <property type="entry name" value="UPF0111_domain"/>
</dbReference>
<comment type="similarity">
    <text evidence="1">Belongs to the UPF0111 family.</text>
</comment>
<dbReference type="EMBL" id="PKHA01000005">
    <property type="protein sequence ID" value="PKY98715.1"/>
    <property type="molecule type" value="Genomic_DNA"/>
</dbReference>
<evidence type="ECO:0000313" key="3">
    <source>
        <dbReference type="EMBL" id="PKY98715.1"/>
    </source>
</evidence>
<comment type="caution">
    <text evidence="3">The sequence shown here is derived from an EMBL/GenBank/DDBJ whole genome shotgun (WGS) entry which is preliminary data.</text>
</comment>
<dbReference type="Pfam" id="PF01865">
    <property type="entry name" value="PhoU_div"/>
    <property type="match status" value="1"/>
</dbReference>
<dbReference type="InterPro" id="IPR018445">
    <property type="entry name" value="Put_Phosphate_transp_reg"/>
</dbReference>
<name>A0A2I1KSW3_9ACTO</name>
<accession>A0A2I1KSW3</accession>
<dbReference type="Gene3D" id="1.20.58.220">
    <property type="entry name" value="Phosphate transport system protein phou homolog 2, domain 2"/>
    <property type="match status" value="1"/>
</dbReference>
<dbReference type="PANTHER" id="PTHR37298">
    <property type="entry name" value="UPF0111 PROTEIN YKAA"/>
    <property type="match status" value="1"/>
</dbReference>
<gene>
    <name evidence="3" type="ORF">CYJ26_06380</name>
</gene>
<reference evidence="3 4" key="1">
    <citation type="submission" date="2017-12" db="EMBL/GenBank/DDBJ databases">
        <title>Phylogenetic diversity of female urinary microbiome.</title>
        <authorList>
            <person name="Thomas-White K."/>
            <person name="Wolfe A.J."/>
        </authorList>
    </citation>
    <scope>NUCLEOTIDE SEQUENCE [LARGE SCALE GENOMIC DNA]</scope>
    <source>
        <strain evidence="3 4">UMB0319</strain>
    </source>
</reference>
<proteinExistence type="inferred from homology"/>
<dbReference type="InterPro" id="IPR038078">
    <property type="entry name" value="PhoU-like_sf"/>
</dbReference>
<keyword evidence="2" id="KW-0175">Coiled coil</keyword>
<organism evidence="3 4">
    <name type="scientific">Actinomyces urogenitalis</name>
    <dbReference type="NCBI Taxonomy" id="103621"/>
    <lineage>
        <taxon>Bacteria</taxon>
        <taxon>Bacillati</taxon>
        <taxon>Actinomycetota</taxon>
        <taxon>Actinomycetes</taxon>
        <taxon>Actinomycetales</taxon>
        <taxon>Actinomycetaceae</taxon>
        <taxon>Actinomyces</taxon>
    </lineage>
</organism>
<feature type="coiled-coil region" evidence="2">
    <location>
        <begin position="174"/>
        <end position="201"/>
    </location>
</feature>
<evidence type="ECO:0000256" key="2">
    <source>
        <dbReference type="SAM" id="Coils"/>
    </source>
</evidence>
<dbReference type="RefSeq" id="WP_065425893.1">
    <property type="nucleotide sequence ID" value="NZ_CP136961.1"/>
</dbReference>
<dbReference type="PANTHER" id="PTHR37298:SF1">
    <property type="entry name" value="UPF0111 PROTEIN YKAA"/>
    <property type="match status" value="1"/>
</dbReference>
<dbReference type="AlphaFoldDB" id="A0A2I1KSW3"/>
<dbReference type="Proteomes" id="UP000234778">
    <property type="component" value="Unassembled WGS sequence"/>
</dbReference>
<sequence>MRLRPRNNNADLLAALSALADRLVAGCDLVGRIVTADFASRAQLRDELHAVEHEADEIHHRFLHLLSHTFVTAIDRDDLRRIAGLLDDCLDAVDQAGDAIVLYQAGALPQACTEQVEILRRAAELTAGAVPRLRAASSLREYWVQVNSLENAADTLYRATIAELFATERDAIRLVKVKEVVERLEEAADAFEALADGVELLAMREG</sequence>
<protein>
    <submittedName>
        <fullName evidence="3">DUF47 domain-containing protein</fullName>
    </submittedName>
</protein>
<evidence type="ECO:0000256" key="1">
    <source>
        <dbReference type="ARBA" id="ARBA00008591"/>
    </source>
</evidence>
<dbReference type="GeneID" id="81708556"/>
<evidence type="ECO:0000313" key="4">
    <source>
        <dbReference type="Proteomes" id="UP000234778"/>
    </source>
</evidence>